<keyword evidence="1" id="KW-0472">Membrane</keyword>
<keyword evidence="1" id="KW-0812">Transmembrane</keyword>
<gene>
    <name evidence="2" type="ORF">GCM10009720_19790</name>
</gene>
<protein>
    <recommendedName>
        <fullName evidence="4">Type II secretion system protein GspF domain-containing protein</fullName>
    </recommendedName>
</protein>
<evidence type="ECO:0000313" key="2">
    <source>
        <dbReference type="EMBL" id="GAA2039314.1"/>
    </source>
</evidence>
<evidence type="ECO:0008006" key="4">
    <source>
        <dbReference type="Google" id="ProtNLM"/>
    </source>
</evidence>
<keyword evidence="3" id="KW-1185">Reference proteome</keyword>
<feature type="transmembrane region" description="Helical" evidence="1">
    <location>
        <begin position="173"/>
        <end position="192"/>
    </location>
</feature>
<dbReference type="Proteomes" id="UP001501461">
    <property type="component" value="Unassembled WGS sequence"/>
</dbReference>
<name>A0ABP5G606_9MICC</name>
<accession>A0ABP5G606</accession>
<evidence type="ECO:0000256" key="1">
    <source>
        <dbReference type="SAM" id="Phobius"/>
    </source>
</evidence>
<organism evidence="2 3">
    <name type="scientific">Yaniella flava</name>
    <dbReference type="NCBI Taxonomy" id="287930"/>
    <lineage>
        <taxon>Bacteria</taxon>
        <taxon>Bacillati</taxon>
        <taxon>Actinomycetota</taxon>
        <taxon>Actinomycetes</taxon>
        <taxon>Micrococcales</taxon>
        <taxon>Micrococcaceae</taxon>
        <taxon>Yaniella</taxon>
    </lineage>
</organism>
<reference evidence="3" key="1">
    <citation type="journal article" date="2019" name="Int. J. Syst. Evol. Microbiol.">
        <title>The Global Catalogue of Microorganisms (GCM) 10K type strain sequencing project: providing services to taxonomists for standard genome sequencing and annotation.</title>
        <authorList>
            <consortium name="The Broad Institute Genomics Platform"/>
            <consortium name="The Broad Institute Genome Sequencing Center for Infectious Disease"/>
            <person name="Wu L."/>
            <person name="Ma J."/>
        </authorList>
    </citation>
    <scope>NUCLEOTIDE SEQUENCE [LARGE SCALE GENOMIC DNA]</scope>
    <source>
        <strain evidence="3">JCM 13595</strain>
    </source>
</reference>
<comment type="caution">
    <text evidence="2">The sequence shown here is derived from an EMBL/GenBank/DDBJ whole genome shotgun (WGS) entry which is preliminary data.</text>
</comment>
<dbReference type="RefSeq" id="WP_343958125.1">
    <property type="nucleotide sequence ID" value="NZ_BAAAMN010000041.1"/>
</dbReference>
<dbReference type="EMBL" id="BAAAMN010000041">
    <property type="protein sequence ID" value="GAA2039314.1"/>
    <property type="molecule type" value="Genomic_DNA"/>
</dbReference>
<proteinExistence type="predicted"/>
<keyword evidence="1" id="KW-1133">Transmembrane helix</keyword>
<evidence type="ECO:0000313" key="3">
    <source>
        <dbReference type="Proteomes" id="UP001501461"/>
    </source>
</evidence>
<sequence>MNPMKAVINLVTAKRRAAQQHAQFITVIRQAAALLSAGRPLTTLWPEVAQAHTPCTNAPAPETPDPQCCMHHVLAAQQAAGLLNTPYFAKVTAPGQATWWQQLSATLTLAQHTGMSLSQILYRLADALEAGEDAQQAREAASAGPKTTASLLAWLPVAGLGLAHMLGASIPQLLTTLTGWILLLAGVALAVIGRRWTARMIRTAQQP</sequence>